<dbReference type="Proteomes" id="UP000235371">
    <property type="component" value="Unassembled WGS sequence"/>
</dbReference>
<evidence type="ECO:0000313" key="1">
    <source>
        <dbReference type="EMBL" id="PMD50247.1"/>
    </source>
</evidence>
<evidence type="ECO:0008006" key="3">
    <source>
        <dbReference type="Google" id="ProtNLM"/>
    </source>
</evidence>
<dbReference type="InParanoid" id="A0A2J6SHM3"/>
<dbReference type="InterPro" id="IPR016181">
    <property type="entry name" value="Acyl_CoA_acyltransferase"/>
</dbReference>
<gene>
    <name evidence="1" type="ORF">K444DRAFT_637640</name>
</gene>
<protein>
    <recommendedName>
        <fullName evidence="3">N-acetyltransferase domain-containing protein</fullName>
    </recommendedName>
</protein>
<accession>A0A2J6SHM3</accession>
<name>A0A2J6SHM3_9HELO</name>
<keyword evidence="2" id="KW-1185">Reference proteome</keyword>
<evidence type="ECO:0000313" key="2">
    <source>
        <dbReference type="Proteomes" id="UP000235371"/>
    </source>
</evidence>
<dbReference type="RefSeq" id="XP_024727151.1">
    <property type="nucleotide sequence ID" value="XM_024884153.1"/>
</dbReference>
<dbReference type="Gene3D" id="3.40.630.30">
    <property type="match status" value="1"/>
</dbReference>
<organism evidence="1 2">
    <name type="scientific">Hyaloscypha bicolor E</name>
    <dbReference type="NCBI Taxonomy" id="1095630"/>
    <lineage>
        <taxon>Eukaryota</taxon>
        <taxon>Fungi</taxon>
        <taxon>Dikarya</taxon>
        <taxon>Ascomycota</taxon>
        <taxon>Pezizomycotina</taxon>
        <taxon>Leotiomycetes</taxon>
        <taxon>Helotiales</taxon>
        <taxon>Hyaloscyphaceae</taxon>
        <taxon>Hyaloscypha</taxon>
        <taxon>Hyaloscypha bicolor</taxon>
    </lineage>
</organism>
<dbReference type="AlphaFoldDB" id="A0A2J6SHM3"/>
<proteinExistence type="predicted"/>
<sequence>MSQIDITPAKTEDFIQLGRLNYHGFSATPINLLMFGNQNEEEQIAHTQQYLRKCLVDASCKLTKAVVDGQIVGFAQWHYFVEPMPVEDDLPSNWGEGATGPLCDASFGSMEKARKGTMGGRALCW</sequence>
<dbReference type="EMBL" id="KZ613913">
    <property type="protein sequence ID" value="PMD50247.1"/>
    <property type="molecule type" value="Genomic_DNA"/>
</dbReference>
<dbReference type="SUPFAM" id="SSF55729">
    <property type="entry name" value="Acyl-CoA N-acyltransferases (Nat)"/>
    <property type="match status" value="1"/>
</dbReference>
<reference evidence="1 2" key="1">
    <citation type="submission" date="2016-04" db="EMBL/GenBank/DDBJ databases">
        <title>A degradative enzymes factory behind the ericoid mycorrhizal symbiosis.</title>
        <authorList>
            <consortium name="DOE Joint Genome Institute"/>
            <person name="Martino E."/>
            <person name="Morin E."/>
            <person name="Grelet G."/>
            <person name="Kuo A."/>
            <person name="Kohler A."/>
            <person name="Daghino S."/>
            <person name="Barry K."/>
            <person name="Choi C."/>
            <person name="Cichocki N."/>
            <person name="Clum A."/>
            <person name="Copeland A."/>
            <person name="Hainaut M."/>
            <person name="Haridas S."/>
            <person name="Labutti K."/>
            <person name="Lindquist E."/>
            <person name="Lipzen A."/>
            <person name="Khouja H.-R."/>
            <person name="Murat C."/>
            <person name="Ohm R."/>
            <person name="Olson A."/>
            <person name="Spatafora J."/>
            <person name="Veneault-Fourrey C."/>
            <person name="Henrissat B."/>
            <person name="Grigoriev I."/>
            <person name="Martin F."/>
            <person name="Perotto S."/>
        </authorList>
    </citation>
    <scope>NUCLEOTIDE SEQUENCE [LARGE SCALE GENOMIC DNA]</scope>
    <source>
        <strain evidence="1 2">E</strain>
    </source>
</reference>
<dbReference type="OrthoDB" id="2832510at2759"/>
<dbReference type="GeneID" id="36592230"/>